<dbReference type="InterPro" id="IPR025661">
    <property type="entry name" value="Pept_asp_AS"/>
</dbReference>
<evidence type="ECO:0000259" key="3">
    <source>
        <dbReference type="SMART" id="SM00645"/>
    </source>
</evidence>
<sequence>MADNAQQSPQPLDLTTLSEALAAAGHPWEMAYTSITALTEQERRIRLGVPPRPELEETAEADASAAMAAKAENVGAPAAFDVRNVGGVSYDSPVKDQGGCGSCVAFGSAAATEVVFKYSRRTTMPLDLSEAQLFYVYARSEGRNCGNGWWPERALTHAKATGVTFEDYYPYTAGDQDGNTKINADWPNRVAKVVDFATISGNALQMKADISTYGAVTACFNVYGDFFSYRSGVYRHVTGNLAGGHCVVLIGYDDAQSCWIARNSWGVGWGDSGYFRIAYGECGIESFQTCAVRGVNLLAWLPNQQVVGLWSNEYDANIWVYGSQRGWLHLDGASPVTNHAMMSELAAAKALGRPVGLYEDQGNVKQIYAW</sequence>
<dbReference type="EMBL" id="SLWR01000002">
    <property type="protein sequence ID" value="TCO50333.1"/>
    <property type="molecule type" value="Genomic_DNA"/>
</dbReference>
<dbReference type="InterPro" id="IPR025660">
    <property type="entry name" value="Pept_his_AS"/>
</dbReference>
<comment type="caution">
    <text evidence="4">The sequence shown here is derived from an EMBL/GenBank/DDBJ whole genome shotgun (WGS) entry which is preliminary data.</text>
</comment>
<keyword evidence="4" id="KW-0645">Protease</keyword>
<keyword evidence="2" id="KW-1015">Disulfide bond</keyword>
<gene>
    <name evidence="4" type="ORF">EV646_102407</name>
</gene>
<dbReference type="SUPFAM" id="SSF54001">
    <property type="entry name" value="Cysteine proteinases"/>
    <property type="match status" value="1"/>
</dbReference>
<reference evidence="4 5" key="1">
    <citation type="journal article" date="2015" name="Stand. Genomic Sci.">
        <title>Genomic Encyclopedia of Bacterial and Archaeal Type Strains, Phase III: the genomes of soil and plant-associated and newly described type strains.</title>
        <authorList>
            <person name="Whitman W.B."/>
            <person name="Woyke T."/>
            <person name="Klenk H.P."/>
            <person name="Zhou Y."/>
            <person name="Lilburn T.G."/>
            <person name="Beck B.J."/>
            <person name="De Vos P."/>
            <person name="Vandamme P."/>
            <person name="Eisen J.A."/>
            <person name="Garrity G."/>
            <person name="Hugenholtz P."/>
            <person name="Kyrpides N.C."/>
        </authorList>
    </citation>
    <scope>NUCLEOTIDE SEQUENCE [LARGE SCALE GENOMIC DNA]</scope>
    <source>
        <strain evidence="4 5">VKM Ac-2541</strain>
    </source>
</reference>
<dbReference type="CDD" id="cd02248">
    <property type="entry name" value="Peptidase_C1A"/>
    <property type="match status" value="1"/>
</dbReference>
<dbReference type="GO" id="GO:0006508">
    <property type="term" value="P:proteolysis"/>
    <property type="evidence" value="ECO:0007669"/>
    <property type="project" value="UniProtKB-KW"/>
</dbReference>
<dbReference type="PROSITE" id="PS00640">
    <property type="entry name" value="THIOL_PROTEASE_ASN"/>
    <property type="match status" value="1"/>
</dbReference>
<evidence type="ECO:0000256" key="2">
    <source>
        <dbReference type="ARBA" id="ARBA00023157"/>
    </source>
</evidence>
<dbReference type="PROSITE" id="PS00639">
    <property type="entry name" value="THIOL_PROTEASE_HIS"/>
    <property type="match status" value="1"/>
</dbReference>
<name>A0A4R2IX20_9ACTN</name>
<accession>A0A4R2IX20</accession>
<evidence type="ECO:0000313" key="5">
    <source>
        <dbReference type="Proteomes" id="UP000295573"/>
    </source>
</evidence>
<keyword evidence="4" id="KW-0378">Hydrolase</keyword>
<dbReference type="AlphaFoldDB" id="A0A4R2IX20"/>
<comment type="similarity">
    <text evidence="1">Belongs to the peptidase C1 family.</text>
</comment>
<dbReference type="InterPro" id="IPR038765">
    <property type="entry name" value="Papain-like_cys_pep_sf"/>
</dbReference>
<keyword evidence="5" id="KW-1185">Reference proteome</keyword>
<dbReference type="OrthoDB" id="5289073at2"/>
<feature type="domain" description="Peptidase C1A papain C-terminal" evidence="3">
    <location>
        <begin position="76"/>
        <end position="293"/>
    </location>
</feature>
<proteinExistence type="inferred from homology"/>
<evidence type="ECO:0000256" key="1">
    <source>
        <dbReference type="ARBA" id="ARBA00008455"/>
    </source>
</evidence>
<dbReference type="Gene3D" id="3.90.70.10">
    <property type="entry name" value="Cysteine proteinases"/>
    <property type="match status" value="1"/>
</dbReference>
<dbReference type="Proteomes" id="UP000295573">
    <property type="component" value="Unassembled WGS sequence"/>
</dbReference>
<dbReference type="GO" id="GO:0008234">
    <property type="term" value="F:cysteine-type peptidase activity"/>
    <property type="evidence" value="ECO:0007669"/>
    <property type="project" value="InterPro"/>
</dbReference>
<dbReference type="InterPro" id="IPR013128">
    <property type="entry name" value="Peptidase_C1A"/>
</dbReference>
<dbReference type="InterPro" id="IPR039417">
    <property type="entry name" value="Peptidase_C1A_papain-like"/>
</dbReference>
<dbReference type="Pfam" id="PF00112">
    <property type="entry name" value="Peptidase_C1"/>
    <property type="match status" value="1"/>
</dbReference>
<dbReference type="PANTHER" id="PTHR12411">
    <property type="entry name" value="CYSTEINE PROTEASE FAMILY C1-RELATED"/>
    <property type="match status" value="1"/>
</dbReference>
<dbReference type="RefSeq" id="WP_132145613.1">
    <property type="nucleotide sequence ID" value="NZ_SLWR01000002.1"/>
</dbReference>
<dbReference type="InterPro" id="IPR000668">
    <property type="entry name" value="Peptidase_C1A_C"/>
</dbReference>
<organism evidence="4 5">
    <name type="scientific">Kribbella antiqua</name>
    <dbReference type="NCBI Taxonomy" id="2512217"/>
    <lineage>
        <taxon>Bacteria</taxon>
        <taxon>Bacillati</taxon>
        <taxon>Actinomycetota</taxon>
        <taxon>Actinomycetes</taxon>
        <taxon>Propionibacteriales</taxon>
        <taxon>Kribbellaceae</taxon>
        <taxon>Kribbella</taxon>
    </lineage>
</organism>
<evidence type="ECO:0000313" key="4">
    <source>
        <dbReference type="EMBL" id="TCO50333.1"/>
    </source>
</evidence>
<protein>
    <submittedName>
        <fullName evidence="4">C1A family cysteine protease</fullName>
    </submittedName>
</protein>
<dbReference type="SMART" id="SM00645">
    <property type="entry name" value="Pept_C1"/>
    <property type="match status" value="1"/>
</dbReference>